<dbReference type="AlphaFoldDB" id="A0AAN6PI41"/>
<gene>
    <name evidence="2" type="ORF">C8A01DRAFT_36614</name>
</gene>
<accession>A0AAN6PI41</accession>
<keyword evidence="3" id="KW-1185">Reference proteome</keyword>
<proteinExistence type="predicted"/>
<evidence type="ECO:0000313" key="3">
    <source>
        <dbReference type="Proteomes" id="UP001303115"/>
    </source>
</evidence>
<organism evidence="2 3">
    <name type="scientific">Parachaetomium inaequale</name>
    <dbReference type="NCBI Taxonomy" id="2588326"/>
    <lineage>
        <taxon>Eukaryota</taxon>
        <taxon>Fungi</taxon>
        <taxon>Dikarya</taxon>
        <taxon>Ascomycota</taxon>
        <taxon>Pezizomycotina</taxon>
        <taxon>Sordariomycetes</taxon>
        <taxon>Sordariomycetidae</taxon>
        <taxon>Sordariales</taxon>
        <taxon>Chaetomiaceae</taxon>
        <taxon>Parachaetomium</taxon>
    </lineage>
</organism>
<comment type="caution">
    <text evidence="2">The sequence shown here is derived from an EMBL/GenBank/DDBJ whole genome shotgun (WGS) entry which is preliminary data.</text>
</comment>
<evidence type="ECO:0008006" key="4">
    <source>
        <dbReference type="Google" id="ProtNLM"/>
    </source>
</evidence>
<dbReference type="EMBL" id="MU854401">
    <property type="protein sequence ID" value="KAK4039404.1"/>
    <property type="molecule type" value="Genomic_DNA"/>
</dbReference>
<evidence type="ECO:0000313" key="2">
    <source>
        <dbReference type="EMBL" id="KAK4039404.1"/>
    </source>
</evidence>
<dbReference type="Proteomes" id="UP001303115">
    <property type="component" value="Unassembled WGS sequence"/>
</dbReference>
<evidence type="ECO:0000256" key="1">
    <source>
        <dbReference type="SAM" id="MobiDB-lite"/>
    </source>
</evidence>
<reference evidence="3" key="1">
    <citation type="journal article" date="2023" name="Mol. Phylogenet. Evol.">
        <title>Genome-scale phylogeny and comparative genomics of the fungal order Sordariales.</title>
        <authorList>
            <person name="Hensen N."/>
            <person name="Bonometti L."/>
            <person name="Westerberg I."/>
            <person name="Brannstrom I.O."/>
            <person name="Guillou S."/>
            <person name="Cros-Aarteil S."/>
            <person name="Calhoun S."/>
            <person name="Haridas S."/>
            <person name="Kuo A."/>
            <person name="Mondo S."/>
            <person name="Pangilinan J."/>
            <person name="Riley R."/>
            <person name="LaButti K."/>
            <person name="Andreopoulos B."/>
            <person name="Lipzen A."/>
            <person name="Chen C."/>
            <person name="Yan M."/>
            <person name="Daum C."/>
            <person name="Ng V."/>
            <person name="Clum A."/>
            <person name="Steindorff A."/>
            <person name="Ohm R.A."/>
            <person name="Martin F."/>
            <person name="Silar P."/>
            <person name="Natvig D.O."/>
            <person name="Lalanne C."/>
            <person name="Gautier V."/>
            <person name="Ament-Velasquez S.L."/>
            <person name="Kruys A."/>
            <person name="Hutchinson M.I."/>
            <person name="Powell A.J."/>
            <person name="Barry K."/>
            <person name="Miller A.N."/>
            <person name="Grigoriev I.V."/>
            <person name="Debuchy R."/>
            <person name="Gladieux P."/>
            <person name="Hiltunen Thoren M."/>
            <person name="Johannesson H."/>
        </authorList>
    </citation>
    <scope>NUCLEOTIDE SEQUENCE [LARGE SCALE GENOMIC DNA]</scope>
    <source>
        <strain evidence="3">CBS 284.82</strain>
    </source>
</reference>
<feature type="region of interest" description="Disordered" evidence="1">
    <location>
        <begin position="1"/>
        <end position="36"/>
    </location>
</feature>
<name>A0AAN6PI41_9PEZI</name>
<feature type="compositionally biased region" description="Low complexity" evidence="1">
    <location>
        <begin position="7"/>
        <end position="28"/>
    </location>
</feature>
<protein>
    <recommendedName>
        <fullName evidence="4">RING-type domain-containing protein</fullName>
    </recommendedName>
</protein>
<sequence>MARGWRLAEAGAASAALPPPAARATQQPVTPPQRRLDWGESAWNYTVEKVQAGRPWDERPPPSTAILLPCGHLLCPACLSAKSQDTANPRCYPTGTCFWSDNMASNCGHLLLHYLPGPCEPQRPQSAPLTLPEGAGRTTTCWSCLNLGLLIAVGDKVLELPFGRNFALSRSTPDKPLRIFYQKIVTEESELPVMMAMLGAGPGFGGIWAAMLQESPPMQEAVKVVVFEGTVGSFYRDDSGSRIKGGHEAANKAARRVHAT</sequence>